<dbReference type="SUPFAM" id="SSF53448">
    <property type="entry name" value="Nucleotide-diphospho-sugar transferases"/>
    <property type="match status" value="1"/>
</dbReference>
<evidence type="ECO:0000313" key="1">
    <source>
        <dbReference type="EMBL" id="TRO64559.1"/>
    </source>
</evidence>
<dbReference type="AlphaFoldDB" id="A0A550I0P7"/>
<dbReference type="Proteomes" id="UP000315131">
    <property type="component" value="Unassembled WGS sequence"/>
</dbReference>
<keyword evidence="1" id="KW-0808">Transferase</keyword>
<dbReference type="InterPro" id="IPR029044">
    <property type="entry name" value="Nucleotide-diphossugar_trans"/>
</dbReference>
<dbReference type="NCBIfam" id="TIGR04282">
    <property type="entry name" value="glyco_like_cofC"/>
    <property type="match status" value="1"/>
</dbReference>
<keyword evidence="2" id="KW-1185">Reference proteome</keyword>
<organism evidence="1 2">
    <name type="scientific">Christiangramia sabulilitoris</name>
    <dbReference type="NCBI Taxonomy" id="2583991"/>
    <lineage>
        <taxon>Bacteria</taxon>
        <taxon>Pseudomonadati</taxon>
        <taxon>Bacteroidota</taxon>
        <taxon>Flavobacteriia</taxon>
        <taxon>Flavobacteriales</taxon>
        <taxon>Flavobacteriaceae</taxon>
        <taxon>Christiangramia</taxon>
    </lineage>
</organism>
<accession>A0A550I0P7</accession>
<gene>
    <name evidence="1" type="ORF">FGM01_13045</name>
</gene>
<reference evidence="1 2" key="1">
    <citation type="submission" date="2019-06" db="EMBL/GenBank/DDBJ databases">
        <title>Gramella sabulilitoris sp. nov., isolated from a marine sand.</title>
        <authorList>
            <person name="Yoon J.-H."/>
        </authorList>
    </citation>
    <scope>NUCLEOTIDE SEQUENCE [LARGE SCALE GENOMIC DNA]</scope>
    <source>
        <strain evidence="1 2">HSMS-1</strain>
    </source>
</reference>
<comment type="caution">
    <text evidence="1">The sequence shown here is derived from an EMBL/GenBank/DDBJ whole genome shotgun (WGS) entry which is preliminary data.</text>
</comment>
<dbReference type="PANTHER" id="PTHR36529:SF1">
    <property type="entry name" value="GLYCOSYLTRANSFERASE"/>
    <property type="match status" value="1"/>
</dbReference>
<dbReference type="EMBL" id="VHSF01000003">
    <property type="protein sequence ID" value="TRO64559.1"/>
    <property type="molecule type" value="Genomic_DNA"/>
</dbReference>
<dbReference type="PANTHER" id="PTHR36529">
    <property type="entry name" value="SLL1095 PROTEIN"/>
    <property type="match status" value="1"/>
</dbReference>
<name>A0A550I0P7_9FLAO</name>
<dbReference type="Gene3D" id="3.90.550.10">
    <property type="entry name" value="Spore Coat Polysaccharide Biosynthesis Protein SpsA, Chain A"/>
    <property type="match status" value="1"/>
</dbReference>
<sequence>MIFTKNPEAGKVKTRLARDLGNNKALEIYKFLLKHSHEITAPLKLEKQVFYSSFLAENDIWETGGFEKKLQIDGDLGDKMQAAFTDAFAQGYQEVIIIGSDLYDISSADISAAFSELQDHDYVIGPAKDGGYYLLGMKAMNKKLFHGKNWSTSSVFEDSLKDMQDAKIKVLPEKNDIDMLDDIKDHPAFQNFIK</sequence>
<evidence type="ECO:0000313" key="2">
    <source>
        <dbReference type="Proteomes" id="UP000315131"/>
    </source>
</evidence>
<dbReference type="OrthoDB" id="9798250at2"/>
<proteinExistence type="predicted"/>
<dbReference type="Pfam" id="PF09837">
    <property type="entry name" value="DUF2064"/>
    <property type="match status" value="1"/>
</dbReference>
<dbReference type="GO" id="GO:0016740">
    <property type="term" value="F:transferase activity"/>
    <property type="evidence" value="ECO:0007669"/>
    <property type="project" value="UniProtKB-KW"/>
</dbReference>
<dbReference type="InterPro" id="IPR018641">
    <property type="entry name" value="Trfase_1_rSAM/seldom-assoc"/>
</dbReference>
<protein>
    <submittedName>
        <fullName evidence="1">Glycosyltransferase</fullName>
    </submittedName>
</protein>